<dbReference type="EMBL" id="CBLX010000024">
    <property type="protein sequence ID" value="CDG40911.1"/>
    <property type="molecule type" value="Genomic_DNA"/>
</dbReference>
<dbReference type="InterPro" id="IPR041854">
    <property type="entry name" value="BFD-like_2Fe2S-bd_dom_sf"/>
</dbReference>
<dbReference type="SUPFAM" id="SSF47741">
    <property type="entry name" value="CO dehydrogenase ISP C-domain like"/>
    <property type="match status" value="1"/>
</dbReference>
<evidence type="ECO:0000313" key="11">
    <source>
        <dbReference type="Proteomes" id="UP000027583"/>
    </source>
</evidence>
<dbReference type="RefSeq" id="WP_023979378.1">
    <property type="nucleotide sequence ID" value="NZ_CBLX010000024.1"/>
</dbReference>
<organism evidence="10 11">
    <name type="scientific">Asaia bogorensis</name>
    <dbReference type="NCBI Taxonomy" id="91915"/>
    <lineage>
        <taxon>Bacteria</taxon>
        <taxon>Pseudomonadati</taxon>
        <taxon>Pseudomonadota</taxon>
        <taxon>Alphaproteobacteria</taxon>
        <taxon>Acetobacterales</taxon>
        <taxon>Acetobacteraceae</taxon>
        <taxon>Asaia</taxon>
    </lineage>
</organism>
<dbReference type="InterPro" id="IPR052371">
    <property type="entry name" value="BFD-associated_ferredoxin"/>
</dbReference>
<dbReference type="Pfam" id="PF04324">
    <property type="entry name" value="Fer2_BFD"/>
    <property type="match status" value="1"/>
</dbReference>
<evidence type="ECO:0000256" key="4">
    <source>
        <dbReference type="ARBA" id="ARBA00022982"/>
    </source>
</evidence>
<evidence type="ECO:0000256" key="3">
    <source>
        <dbReference type="ARBA" id="ARBA00022723"/>
    </source>
</evidence>
<dbReference type="Proteomes" id="UP000027583">
    <property type="component" value="Unassembled WGS sequence"/>
</dbReference>
<comment type="similarity">
    <text evidence="8">Belongs to the Bfd family.</text>
</comment>
<evidence type="ECO:0000256" key="2">
    <source>
        <dbReference type="ARBA" id="ARBA00022714"/>
    </source>
</evidence>
<keyword evidence="5" id="KW-0408">Iron</keyword>
<evidence type="ECO:0000256" key="7">
    <source>
        <dbReference type="ARBA" id="ARBA00039386"/>
    </source>
</evidence>
<dbReference type="eggNOG" id="COG2906">
    <property type="taxonomic scope" value="Bacteria"/>
</dbReference>
<name>A0A060QLN4_9PROT</name>
<keyword evidence="2" id="KW-0001">2Fe-2S</keyword>
<evidence type="ECO:0000256" key="8">
    <source>
        <dbReference type="ARBA" id="ARBA00046332"/>
    </source>
</evidence>
<comment type="caution">
    <text evidence="10">The sequence shown here is derived from an EMBL/GenBank/DDBJ whole genome shotgun (WGS) entry which is preliminary data.</text>
</comment>
<dbReference type="InterPro" id="IPR036884">
    <property type="entry name" value="2Fe-2S-bd_dom_sf"/>
</dbReference>
<evidence type="ECO:0000256" key="6">
    <source>
        <dbReference type="ARBA" id="ARBA00023014"/>
    </source>
</evidence>
<keyword evidence="6" id="KW-0411">Iron-sulfur</keyword>
<feature type="domain" description="BFD-like [2Fe-2S]-binding" evidence="9">
    <location>
        <begin position="2"/>
        <end position="45"/>
    </location>
</feature>
<gene>
    <name evidence="10" type="ORF">ASAP_2866</name>
</gene>
<protein>
    <recommendedName>
        <fullName evidence="7">Bacterioferritin-associated ferredoxin</fullName>
    </recommendedName>
</protein>
<dbReference type="InterPro" id="IPR007419">
    <property type="entry name" value="BFD-like_2Fe2S-bd_dom"/>
</dbReference>
<keyword evidence="1" id="KW-0813">Transport</keyword>
<sequence>MIVCSCNALTNHDIADAVNRGASRAREVYASKGCKAQCGNCVPGVVCALRSLLRERNEAAMAFNTVDQGAGNAAYA</sequence>
<evidence type="ECO:0000259" key="9">
    <source>
        <dbReference type="Pfam" id="PF04324"/>
    </source>
</evidence>
<evidence type="ECO:0000256" key="5">
    <source>
        <dbReference type="ARBA" id="ARBA00023004"/>
    </source>
</evidence>
<reference evidence="10 11" key="1">
    <citation type="journal article" date="2014" name="Genome Biol. Evol.">
        <title>Acetic acid bacteria genomes reveal functional traits for adaptation to life in insect guts.</title>
        <authorList>
            <person name="Chouaia B."/>
            <person name="Gaiarsa S."/>
            <person name="Crotti E."/>
            <person name="Comandatore F."/>
            <person name="Degli Esposti M."/>
            <person name="Ricci I."/>
            <person name="Alma A."/>
            <person name="Favia G."/>
            <person name="Bandi C."/>
            <person name="Daffonchio D."/>
        </authorList>
    </citation>
    <scope>NUCLEOTIDE SEQUENCE [LARGE SCALE GENOMIC DNA]</scope>
    <source>
        <strain evidence="10 11">SF2.1</strain>
    </source>
</reference>
<evidence type="ECO:0000313" key="10">
    <source>
        <dbReference type="EMBL" id="CDG40911.1"/>
    </source>
</evidence>
<dbReference type="AlphaFoldDB" id="A0A060QLN4"/>
<dbReference type="PANTHER" id="PTHR37424">
    <property type="entry name" value="BACTERIOFERRITIN-ASSOCIATED FERREDOXIN"/>
    <property type="match status" value="1"/>
</dbReference>
<dbReference type="Gene3D" id="1.10.10.1100">
    <property type="entry name" value="BFD-like [2Fe-2S]-binding domain"/>
    <property type="match status" value="1"/>
</dbReference>
<dbReference type="GO" id="GO:0051537">
    <property type="term" value="F:2 iron, 2 sulfur cluster binding"/>
    <property type="evidence" value="ECO:0007669"/>
    <property type="project" value="UniProtKB-KW"/>
</dbReference>
<keyword evidence="3" id="KW-0479">Metal-binding</keyword>
<accession>A0A060QLN4</accession>
<proteinExistence type="inferred from homology"/>
<keyword evidence="4" id="KW-0249">Electron transport</keyword>
<dbReference type="GO" id="GO:0046872">
    <property type="term" value="F:metal ion binding"/>
    <property type="evidence" value="ECO:0007669"/>
    <property type="project" value="UniProtKB-KW"/>
</dbReference>
<evidence type="ECO:0000256" key="1">
    <source>
        <dbReference type="ARBA" id="ARBA00022448"/>
    </source>
</evidence>
<dbReference type="PANTHER" id="PTHR37424:SF1">
    <property type="entry name" value="BACTERIOFERRITIN-ASSOCIATED FERREDOXIN"/>
    <property type="match status" value="1"/>
</dbReference>
<reference evidence="10 11" key="2">
    <citation type="journal article" date="2014" name="PLoS ONE">
        <title>Evolution of mitochondria reconstructed from the energy metabolism of living bacteria.</title>
        <authorList>
            <person name="Degli Esposti M."/>
            <person name="Chouaia B."/>
            <person name="Comandatore F."/>
            <person name="Crotti E."/>
            <person name="Sassera D."/>
            <person name="Lievens P.M."/>
            <person name="Daffonchio D."/>
            <person name="Bandi C."/>
        </authorList>
    </citation>
    <scope>NUCLEOTIDE SEQUENCE [LARGE SCALE GENOMIC DNA]</scope>
    <source>
        <strain evidence="10 11">SF2.1</strain>
    </source>
</reference>